<dbReference type="GO" id="GO:0016020">
    <property type="term" value="C:membrane"/>
    <property type="evidence" value="ECO:0007669"/>
    <property type="project" value="UniProtKB-SubCell"/>
</dbReference>
<comment type="subcellular location">
    <subcellularLocation>
        <location evidence="1">Membrane</location>
        <topology evidence="1">Multi-pass membrane protein</topology>
    </subcellularLocation>
</comment>
<keyword evidence="4 5" id="KW-0472">Membrane</keyword>
<feature type="transmembrane region" description="Helical" evidence="5">
    <location>
        <begin position="85"/>
        <end position="106"/>
    </location>
</feature>
<evidence type="ECO:0000313" key="8">
    <source>
        <dbReference type="EMBL" id="VAW34529.1"/>
    </source>
</evidence>
<dbReference type="Pfam" id="PF00662">
    <property type="entry name" value="Proton_antipo_N"/>
    <property type="match status" value="1"/>
</dbReference>
<feature type="transmembrane region" description="Helical" evidence="5">
    <location>
        <begin position="218"/>
        <end position="237"/>
    </location>
</feature>
<evidence type="ECO:0000259" key="6">
    <source>
        <dbReference type="Pfam" id="PF00361"/>
    </source>
</evidence>
<dbReference type="PANTHER" id="PTHR43373">
    <property type="entry name" value="NA(+)/H(+) ANTIPORTER SUBUNIT"/>
    <property type="match status" value="1"/>
</dbReference>
<feature type="transmembrane region" description="Helical" evidence="5">
    <location>
        <begin position="16"/>
        <end position="33"/>
    </location>
</feature>
<feature type="transmembrane region" description="Helical" evidence="5">
    <location>
        <begin position="175"/>
        <end position="197"/>
    </location>
</feature>
<evidence type="ECO:0000256" key="5">
    <source>
        <dbReference type="SAM" id="Phobius"/>
    </source>
</evidence>
<dbReference type="AlphaFoldDB" id="A0A3B0VCG0"/>
<accession>A0A3B0VCG0</accession>
<reference evidence="8" key="1">
    <citation type="submission" date="2018-06" db="EMBL/GenBank/DDBJ databases">
        <authorList>
            <person name="Zhirakovskaya E."/>
        </authorList>
    </citation>
    <scope>NUCLEOTIDE SEQUENCE</scope>
</reference>
<feature type="transmembrane region" description="Helical" evidence="5">
    <location>
        <begin position="257"/>
        <end position="281"/>
    </location>
</feature>
<feature type="transmembrane region" description="Helical" evidence="5">
    <location>
        <begin position="45"/>
        <end position="65"/>
    </location>
</feature>
<evidence type="ECO:0000256" key="2">
    <source>
        <dbReference type="ARBA" id="ARBA00022692"/>
    </source>
</evidence>
<dbReference type="InterPro" id="IPR050616">
    <property type="entry name" value="CPA3_Na-H_Antiporter_A"/>
</dbReference>
<dbReference type="NCBIfam" id="NF006236">
    <property type="entry name" value="PRK08375.1-1"/>
    <property type="match status" value="1"/>
</dbReference>
<gene>
    <name evidence="8" type="ORF">MNBD_DELTA04-1297</name>
</gene>
<feature type="transmembrane region" description="Helical" evidence="5">
    <location>
        <begin position="316"/>
        <end position="336"/>
    </location>
</feature>
<protein>
    <submittedName>
        <fullName evidence="8">NADH-ubiquinone oxidoreductase chain L</fullName>
        <ecNumber evidence="8">1.6.5.3</ecNumber>
    </submittedName>
</protein>
<proteinExistence type="predicted"/>
<evidence type="ECO:0000256" key="4">
    <source>
        <dbReference type="ARBA" id="ARBA00023136"/>
    </source>
</evidence>
<name>A0A3B0VCG0_9ZZZZ</name>
<dbReference type="EMBL" id="UOEY01000006">
    <property type="protein sequence ID" value="VAW34529.1"/>
    <property type="molecule type" value="Genomic_DNA"/>
</dbReference>
<feature type="transmembrane region" description="Helical" evidence="5">
    <location>
        <begin position="468"/>
        <end position="488"/>
    </location>
</feature>
<organism evidence="8">
    <name type="scientific">hydrothermal vent metagenome</name>
    <dbReference type="NCBI Taxonomy" id="652676"/>
    <lineage>
        <taxon>unclassified sequences</taxon>
        <taxon>metagenomes</taxon>
        <taxon>ecological metagenomes</taxon>
    </lineage>
</organism>
<feature type="transmembrane region" description="Helical" evidence="5">
    <location>
        <begin position="348"/>
        <end position="368"/>
    </location>
</feature>
<dbReference type="PANTHER" id="PTHR43373:SF1">
    <property type="entry name" value="NA(+)_H(+) ANTIPORTER SUBUNIT A"/>
    <property type="match status" value="1"/>
</dbReference>
<keyword evidence="8" id="KW-0560">Oxidoreductase</keyword>
<keyword evidence="2 5" id="KW-0812">Transmembrane</keyword>
<dbReference type="InterPro" id="IPR001516">
    <property type="entry name" value="Proton_antipo_N"/>
</dbReference>
<dbReference type="GO" id="GO:0016491">
    <property type="term" value="F:oxidoreductase activity"/>
    <property type="evidence" value="ECO:0007669"/>
    <property type="project" value="UniProtKB-KW"/>
</dbReference>
<dbReference type="Pfam" id="PF00361">
    <property type="entry name" value="Proton_antipo_M"/>
    <property type="match status" value="1"/>
</dbReference>
<feature type="transmembrane region" description="Helical" evidence="5">
    <location>
        <begin position="293"/>
        <end position="310"/>
    </location>
</feature>
<feature type="transmembrane region" description="Helical" evidence="5">
    <location>
        <begin position="388"/>
        <end position="413"/>
    </location>
</feature>
<evidence type="ECO:0000256" key="3">
    <source>
        <dbReference type="ARBA" id="ARBA00022989"/>
    </source>
</evidence>
<evidence type="ECO:0000256" key="1">
    <source>
        <dbReference type="ARBA" id="ARBA00004141"/>
    </source>
</evidence>
<dbReference type="EC" id="1.6.5.3" evidence="8"/>
<dbReference type="PRINTS" id="PR01434">
    <property type="entry name" value="NADHDHGNASE5"/>
</dbReference>
<feature type="transmembrane region" description="Helical" evidence="5">
    <location>
        <begin position="126"/>
        <end position="149"/>
    </location>
</feature>
<keyword evidence="3 5" id="KW-1133">Transmembrane helix</keyword>
<feature type="transmembrane region" description="Helical" evidence="5">
    <location>
        <begin position="425"/>
        <end position="448"/>
    </location>
</feature>
<dbReference type="InterPro" id="IPR001750">
    <property type="entry name" value="ND/Mrp_TM"/>
</dbReference>
<feature type="domain" description="NADH:quinone oxidoreductase/Mrp antiporter transmembrane" evidence="6">
    <location>
        <begin position="139"/>
        <end position="435"/>
    </location>
</feature>
<evidence type="ECO:0000259" key="7">
    <source>
        <dbReference type="Pfam" id="PF00662"/>
    </source>
</evidence>
<keyword evidence="8" id="KW-0830">Ubiquinone</keyword>
<feature type="domain" description="NADH-Ubiquinone oxidoreductase (complex I) chain 5 N-terminal" evidence="7">
    <location>
        <begin position="79"/>
        <end position="122"/>
    </location>
</feature>
<sequence length="498" mass="54408">MDAVSTTANIVTNSNLLLAVIIPLFGSVVVMTLRNNPNLREFVSFCSAALLLIIVLSFTPAIMAGKTLVYPLFHLLPGLSITLRVDAFSMIFAVVSSSLWLIAVFYSMGYMRGLEEHAQTRFNACFALAIFGSIGVALSDNLFTMYLFYEIVSVCTYPLVGHHQDEEGYLGARKYIIYLTTTAKLFLLPAMILIYVLNGNLDFPHNIFTGMIPTDTKSWVVIMLYIFCLLGFTKNGVMPFHHWLPGAMVAPTPVSALLHAVAVVKVGVFCTTRAMLYVFGLNLMTRLNLGIPTAYYVSFTIIMASIIALSKDNLKMRLAYSTISQLSYIILGVAMLTPHSIQGGLIHIVNHAFAKITLFFVAGAIFVATRKKNISQMSGLGRSMPFTFGAFAIASLSMIGVPPVAGFVTKWYLLVGSMEAHQVGLLLVLIVSTVLNVGYFAPVVYSAFFGKRPEGEVETGIKEAPLTMVVPILIAATVTIIIGIYPNFMMQFVRAVTG</sequence>